<reference evidence="3 4" key="1">
    <citation type="submission" date="2017-10" db="EMBL/GenBank/DDBJ databases">
        <title>Sequencing the genomes of 1000 actinobacteria strains.</title>
        <authorList>
            <person name="Klenk H.-P."/>
        </authorList>
    </citation>
    <scope>NUCLEOTIDE SEQUENCE [LARGE SCALE GENOMIC DNA]</scope>
    <source>
        <strain evidence="3 4">DSM 18966</strain>
    </source>
</reference>
<dbReference type="InterPro" id="IPR050246">
    <property type="entry name" value="Class_II_FBP_aldolase"/>
</dbReference>
<organism evidence="3 4">
    <name type="scientific">Sanguibacter antarcticus</name>
    <dbReference type="NCBI Taxonomy" id="372484"/>
    <lineage>
        <taxon>Bacteria</taxon>
        <taxon>Bacillati</taxon>
        <taxon>Actinomycetota</taxon>
        <taxon>Actinomycetes</taxon>
        <taxon>Micrococcales</taxon>
        <taxon>Sanguibacteraceae</taxon>
        <taxon>Sanguibacter</taxon>
    </lineage>
</organism>
<protein>
    <submittedName>
        <fullName evidence="3">Fructose-bisphosphate aldolase class II</fullName>
    </submittedName>
</protein>
<keyword evidence="2" id="KW-0479">Metal-binding</keyword>
<proteinExistence type="predicted"/>
<dbReference type="Gene3D" id="3.20.20.70">
    <property type="entry name" value="Aldolase class I"/>
    <property type="match status" value="1"/>
</dbReference>
<feature type="binding site" evidence="2">
    <location>
        <position position="134"/>
    </location>
    <ligand>
        <name>Zn(2+)</name>
        <dbReference type="ChEBI" id="CHEBI:29105"/>
        <label>2</label>
    </ligand>
</feature>
<dbReference type="GO" id="GO:0005975">
    <property type="term" value="P:carbohydrate metabolic process"/>
    <property type="evidence" value="ECO:0007669"/>
    <property type="project" value="InterPro"/>
</dbReference>
<evidence type="ECO:0000313" key="3">
    <source>
        <dbReference type="EMBL" id="PFG34893.1"/>
    </source>
</evidence>
<dbReference type="InterPro" id="IPR000771">
    <property type="entry name" value="FBA_II"/>
</dbReference>
<accession>A0A2A9E7S4</accession>
<sequence>MNTTMAAVAHECRTRGTAVGAFNAILLEHVEAIVAGAEDVGLPVVLQLSQNAAEYHGGLAPLARGALAIAEAASVPVIVHLDHADDEALVDEALAVGIRSVMFDASTADYAENVSRTANVVARCHAVGCWVEAELGEVGGKDGAHAPGARTDPDEAAAFVLATGVNALAVAVGSSHAMSSRDAVLDDELIARLRDAVDVPLVLHGSSGVPDDGLRAAVHHGITKVNVGTRLNVVMTYQVRRVLAERPELTDPRAYLAPGRDAIRSEVGRILRLLADGSGLETVSASDPDPARA</sequence>
<dbReference type="InterPro" id="IPR013785">
    <property type="entry name" value="Aldolase_TIM"/>
</dbReference>
<dbReference type="RefSeq" id="WP_211281831.1">
    <property type="nucleotide sequence ID" value="NZ_PDJG01000001.1"/>
</dbReference>
<feature type="active site" description="Proton donor" evidence="1">
    <location>
        <position position="82"/>
    </location>
</feature>
<feature type="binding site" evidence="2">
    <location>
        <position position="176"/>
    </location>
    <ligand>
        <name>Zn(2+)</name>
        <dbReference type="ChEBI" id="CHEBI:29105"/>
        <label>1</label>
        <note>catalytic</note>
    </ligand>
</feature>
<comment type="cofactor">
    <cofactor evidence="2">
        <name>Zn(2+)</name>
        <dbReference type="ChEBI" id="CHEBI:29105"/>
    </cofactor>
    <text evidence="2">Binds 2 Zn(2+) ions per subunit. One is catalytic and the other provides a structural contribution.</text>
</comment>
<dbReference type="Proteomes" id="UP000225548">
    <property type="component" value="Unassembled WGS sequence"/>
</dbReference>
<name>A0A2A9E7S4_9MICO</name>
<evidence type="ECO:0000256" key="1">
    <source>
        <dbReference type="PIRSR" id="PIRSR001359-1"/>
    </source>
</evidence>
<dbReference type="SUPFAM" id="SSF51569">
    <property type="entry name" value="Aldolase"/>
    <property type="match status" value="1"/>
</dbReference>
<dbReference type="PANTHER" id="PTHR30304">
    <property type="entry name" value="D-TAGATOSE-1,6-BISPHOSPHATE ALDOLASE"/>
    <property type="match status" value="1"/>
</dbReference>
<evidence type="ECO:0000256" key="2">
    <source>
        <dbReference type="PIRSR" id="PIRSR001359-3"/>
    </source>
</evidence>
<dbReference type="GO" id="GO:0016832">
    <property type="term" value="F:aldehyde-lyase activity"/>
    <property type="evidence" value="ECO:0007669"/>
    <property type="project" value="InterPro"/>
</dbReference>
<feature type="binding site" evidence="2">
    <location>
        <position position="83"/>
    </location>
    <ligand>
        <name>Zn(2+)</name>
        <dbReference type="ChEBI" id="CHEBI:29105"/>
        <label>1</label>
        <note>catalytic</note>
    </ligand>
</feature>
<dbReference type="PIRSF" id="PIRSF001359">
    <property type="entry name" value="F_bP_aldolase_II"/>
    <property type="match status" value="1"/>
</dbReference>
<feature type="binding site" evidence="2">
    <location>
        <position position="204"/>
    </location>
    <ligand>
        <name>Zn(2+)</name>
        <dbReference type="ChEBI" id="CHEBI:29105"/>
        <label>1</label>
        <note>catalytic</note>
    </ligand>
</feature>
<dbReference type="GO" id="GO:0008270">
    <property type="term" value="F:zinc ion binding"/>
    <property type="evidence" value="ECO:0007669"/>
    <property type="project" value="InterPro"/>
</dbReference>
<keyword evidence="2" id="KW-0862">Zinc</keyword>
<dbReference type="AlphaFoldDB" id="A0A2A9E7S4"/>
<comment type="caution">
    <text evidence="3">The sequence shown here is derived from an EMBL/GenBank/DDBJ whole genome shotgun (WGS) entry which is preliminary data.</text>
</comment>
<dbReference type="CDD" id="cd00947">
    <property type="entry name" value="TBP_aldolase_IIB"/>
    <property type="match status" value="1"/>
</dbReference>
<dbReference type="PANTHER" id="PTHR30304:SF0">
    <property type="entry name" value="D-TAGATOSE-1,6-BISPHOSPHATE ALDOLASE SUBUNIT GATY-RELATED"/>
    <property type="match status" value="1"/>
</dbReference>
<dbReference type="Pfam" id="PF01116">
    <property type="entry name" value="F_bP_aldolase"/>
    <property type="match status" value="1"/>
</dbReference>
<dbReference type="EMBL" id="PDJG01000001">
    <property type="protein sequence ID" value="PFG34893.1"/>
    <property type="molecule type" value="Genomic_DNA"/>
</dbReference>
<feature type="binding site" evidence="2">
    <location>
        <position position="104"/>
    </location>
    <ligand>
        <name>Zn(2+)</name>
        <dbReference type="ChEBI" id="CHEBI:29105"/>
        <label>2</label>
    </ligand>
</feature>
<evidence type="ECO:0000313" key="4">
    <source>
        <dbReference type="Proteomes" id="UP000225548"/>
    </source>
</evidence>
<dbReference type="NCBIfam" id="TIGR00167">
    <property type="entry name" value="cbbA"/>
    <property type="match status" value="1"/>
</dbReference>
<gene>
    <name evidence="3" type="ORF">ATL42_2824</name>
</gene>
<keyword evidence="4" id="KW-1185">Reference proteome</keyword>